<dbReference type="Gene3D" id="1.20.1560.10">
    <property type="entry name" value="ABC transporter type 1, transmembrane domain"/>
    <property type="match status" value="1"/>
</dbReference>
<keyword evidence="6 7" id="KW-0472">Membrane</keyword>
<keyword evidence="3" id="KW-0547">Nucleotide-binding</keyword>
<dbReference type="InterPro" id="IPR027417">
    <property type="entry name" value="P-loop_NTPase"/>
</dbReference>
<dbReference type="Gene3D" id="3.40.50.300">
    <property type="entry name" value="P-loop containing nucleotide triphosphate hydrolases"/>
    <property type="match status" value="2"/>
</dbReference>
<dbReference type="PANTHER" id="PTHR43394:SF1">
    <property type="entry name" value="ATP-BINDING CASSETTE SUB-FAMILY B MEMBER 10, MITOCHONDRIAL"/>
    <property type="match status" value="1"/>
</dbReference>
<dbReference type="Proteomes" id="UP001479436">
    <property type="component" value="Unassembled WGS sequence"/>
</dbReference>
<evidence type="ECO:0000256" key="1">
    <source>
        <dbReference type="ARBA" id="ARBA00004141"/>
    </source>
</evidence>
<organism evidence="10 11">
    <name type="scientific">Basidiobolus ranarum</name>
    <dbReference type="NCBI Taxonomy" id="34480"/>
    <lineage>
        <taxon>Eukaryota</taxon>
        <taxon>Fungi</taxon>
        <taxon>Fungi incertae sedis</taxon>
        <taxon>Zoopagomycota</taxon>
        <taxon>Entomophthoromycotina</taxon>
        <taxon>Basidiobolomycetes</taxon>
        <taxon>Basidiobolales</taxon>
        <taxon>Basidiobolaceae</taxon>
        <taxon>Basidiobolus</taxon>
    </lineage>
</organism>
<evidence type="ECO:0000256" key="3">
    <source>
        <dbReference type="ARBA" id="ARBA00022741"/>
    </source>
</evidence>
<dbReference type="PROSITE" id="PS50893">
    <property type="entry name" value="ABC_TRANSPORTER_2"/>
    <property type="match status" value="2"/>
</dbReference>
<feature type="domain" description="ABC transmembrane type-1" evidence="9">
    <location>
        <begin position="1"/>
        <end position="133"/>
    </location>
</feature>
<feature type="transmembrane region" description="Helical" evidence="7">
    <location>
        <begin position="670"/>
        <end position="687"/>
    </location>
</feature>
<dbReference type="Pfam" id="PF00664">
    <property type="entry name" value="ABC_membrane"/>
    <property type="match status" value="2"/>
</dbReference>
<dbReference type="CDD" id="cd03249">
    <property type="entry name" value="ABC_MTABC3_MDL1_MDL2"/>
    <property type="match status" value="2"/>
</dbReference>
<feature type="domain" description="ABC transporter" evidence="8">
    <location>
        <begin position="168"/>
        <end position="408"/>
    </location>
</feature>
<dbReference type="SUPFAM" id="SSF90123">
    <property type="entry name" value="ABC transporter transmembrane region"/>
    <property type="match status" value="2"/>
</dbReference>
<dbReference type="Pfam" id="PF00005">
    <property type="entry name" value="ABC_tran"/>
    <property type="match status" value="2"/>
</dbReference>
<keyword evidence="4" id="KW-0067">ATP-binding</keyword>
<evidence type="ECO:0000256" key="7">
    <source>
        <dbReference type="SAM" id="Phobius"/>
    </source>
</evidence>
<feature type="transmembrane region" description="Helical" evidence="7">
    <location>
        <begin position="787"/>
        <end position="806"/>
    </location>
</feature>
<dbReference type="PANTHER" id="PTHR43394">
    <property type="entry name" value="ATP-DEPENDENT PERMEASE MDL1, MITOCHONDRIAL"/>
    <property type="match status" value="1"/>
</dbReference>
<feature type="domain" description="ABC transmembrane type-1" evidence="9">
    <location>
        <begin position="526"/>
        <end position="813"/>
    </location>
</feature>
<evidence type="ECO:0000256" key="6">
    <source>
        <dbReference type="ARBA" id="ARBA00023136"/>
    </source>
</evidence>
<dbReference type="InterPro" id="IPR036640">
    <property type="entry name" value="ABC1_TM_sf"/>
</dbReference>
<sequence>MIVGCVAIAKYIVETSAEEQDAYSAAGVIAEQAISSIRTVYVFNGQKREYEAYVNHLKTAYKSGTRKAILSGIGFGFIMFLVFAPDSLAFWYGAKLISSKEMTAEEVMTVFMGITVGAYALWDVAPNVGVFAGAQGAAYHIFKVIERTPNIDSSSNEGDKPESVKGSIVFQNVNFTYPMRTGVPVLKNISLQVKPGQAVALVGHSGSGKSTIVELLQRLYDPTSGSITIDDINLKSYNVSFLRDMIGTVSQEPVLFNATIKENITLGARNGQLQPTEHEIEEACRLANAHDFIEKLPMKYDTLVGERGVFLSGGQKQRIAIARAIIKKPQILLLDEATSALDTESEKIVQEALEKASAGRSTLVVAHRLSTIKNADVIYVIDKGVIVESGSHESLLALKGRYAELVSKQQLKSGGVDKNVGPESTLSLSEVTSLSNESYLCDQKKVENDMEPLRPCTIPSSECRVSIQSASKSKLTTQLDEDTIEIEKVESETEKHHKEEIKAKRTRIGLVLRVAKYMRPDAGLVLAGIVLSGASGVIFPLFAKYFGQIWDLLTKPEEPDWNSNINFNALMTIIIATAAGLTMGGSAIIFGWIGERMALRMRSLSFEAILSQEAGFFDQEEHSTGSLTSHLATDAYRMHELVSQMIRIVIQTLTTVTLSLALAFNTSWRITLVILAVLPFLVAAEYFEVWALTVIEEETAEAYELSGRIASEAIMNVRTVTCLAKESHFEARYEDAMRVPHQFAKRKAYLGAIGYAMAQSIVFWIYATGFYAGYRFVGLGVMQWSEMFTTMFYVVFLAMNLGEMAAKLPAYVRGKQSAINIFELLDKHTAIDAFEDGISFIPMGSLSLEDVKFHYPTRPDVNIFDGINMKINPGNTIALVGPSGCGKSTVIALLERWYDVSGGRITIDGHDLRDIQLSNVRSYMALVGQEPVLFDMSIGENIQYGIPDGQHMDHAMVVAAAQAANIHDFVTSLPDGYDTRVGDKGSHLSGGQKQRIAIARALIRNPKILLLDEATSALDSESENHVQDALDRARTGRTTIMIAHRLSTVQDADLILVINNGEIVESGQHYELIAQNGVYASLCMQQNLNVTH</sequence>
<evidence type="ECO:0000259" key="8">
    <source>
        <dbReference type="PROSITE" id="PS50893"/>
    </source>
</evidence>
<feature type="domain" description="ABC transporter" evidence="8">
    <location>
        <begin position="846"/>
        <end position="1085"/>
    </location>
</feature>
<dbReference type="EMBL" id="JASJQH010007145">
    <property type="protein sequence ID" value="KAK9717392.1"/>
    <property type="molecule type" value="Genomic_DNA"/>
</dbReference>
<feature type="transmembrane region" description="Helical" evidence="7">
    <location>
        <begin position="567"/>
        <end position="593"/>
    </location>
</feature>
<evidence type="ECO:0000313" key="10">
    <source>
        <dbReference type="EMBL" id="KAK9717392.1"/>
    </source>
</evidence>
<feature type="transmembrane region" description="Helical" evidence="7">
    <location>
        <begin position="645"/>
        <end position="664"/>
    </location>
</feature>
<feature type="transmembrane region" description="Helical" evidence="7">
    <location>
        <begin position="68"/>
        <end position="92"/>
    </location>
</feature>
<dbReference type="PROSITE" id="PS00211">
    <property type="entry name" value="ABC_TRANSPORTER_1"/>
    <property type="match status" value="2"/>
</dbReference>
<protein>
    <submittedName>
        <fullName evidence="10">Uncharacterized protein</fullName>
    </submittedName>
</protein>
<reference evidence="10 11" key="1">
    <citation type="submission" date="2023-04" db="EMBL/GenBank/DDBJ databases">
        <title>Genome of Basidiobolus ranarum AG-B5.</title>
        <authorList>
            <person name="Stajich J.E."/>
            <person name="Carter-House D."/>
            <person name="Gryganskyi A."/>
        </authorList>
    </citation>
    <scope>NUCLEOTIDE SEQUENCE [LARGE SCALE GENOMIC DNA]</scope>
    <source>
        <strain evidence="10 11">AG-B5</strain>
    </source>
</reference>
<dbReference type="InterPro" id="IPR003439">
    <property type="entry name" value="ABC_transporter-like_ATP-bd"/>
</dbReference>
<dbReference type="InterPro" id="IPR017871">
    <property type="entry name" value="ABC_transporter-like_CS"/>
</dbReference>
<dbReference type="InterPro" id="IPR003593">
    <property type="entry name" value="AAA+_ATPase"/>
</dbReference>
<evidence type="ECO:0000259" key="9">
    <source>
        <dbReference type="PROSITE" id="PS50929"/>
    </source>
</evidence>
<evidence type="ECO:0000256" key="5">
    <source>
        <dbReference type="ARBA" id="ARBA00022989"/>
    </source>
</evidence>
<keyword evidence="2 7" id="KW-0812">Transmembrane</keyword>
<dbReference type="CDD" id="cd18578">
    <property type="entry name" value="ABC_6TM_Pgp_ABCB1_D2_like"/>
    <property type="match status" value="1"/>
</dbReference>
<feature type="transmembrane region" description="Helical" evidence="7">
    <location>
        <begin position="748"/>
        <end position="767"/>
    </location>
</feature>
<comment type="subcellular location">
    <subcellularLocation>
        <location evidence="1">Membrane</location>
        <topology evidence="1">Multi-pass membrane protein</topology>
    </subcellularLocation>
</comment>
<accession>A0ABR2W1X8</accession>
<gene>
    <name evidence="10" type="ORF">K7432_006257</name>
</gene>
<dbReference type="SUPFAM" id="SSF52540">
    <property type="entry name" value="P-loop containing nucleoside triphosphate hydrolases"/>
    <property type="match status" value="2"/>
</dbReference>
<feature type="transmembrane region" description="Helical" evidence="7">
    <location>
        <begin position="522"/>
        <end position="547"/>
    </location>
</feature>
<comment type="caution">
    <text evidence="10">The sequence shown here is derived from an EMBL/GenBank/DDBJ whole genome shotgun (WGS) entry which is preliminary data.</text>
</comment>
<evidence type="ECO:0000256" key="4">
    <source>
        <dbReference type="ARBA" id="ARBA00022840"/>
    </source>
</evidence>
<evidence type="ECO:0000313" key="11">
    <source>
        <dbReference type="Proteomes" id="UP001479436"/>
    </source>
</evidence>
<dbReference type="InterPro" id="IPR039421">
    <property type="entry name" value="Type_1_exporter"/>
</dbReference>
<evidence type="ECO:0000256" key="2">
    <source>
        <dbReference type="ARBA" id="ARBA00022692"/>
    </source>
</evidence>
<dbReference type="InterPro" id="IPR011527">
    <property type="entry name" value="ABC1_TM_dom"/>
</dbReference>
<proteinExistence type="predicted"/>
<keyword evidence="5 7" id="KW-1133">Transmembrane helix</keyword>
<keyword evidence="11" id="KW-1185">Reference proteome</keyword>
<name>A0ABR2W1X8_9FUNG</name>
<dbReference type="SMART" id="SM00382">
    <property type="entry name" value="AAA"/>
    <property type="match status" value="2"/>
</dbReference>
<dbReference type="PROSITE" id="PS50929">
    <property type="entry name" value="ABC_TM1F"/>
    <property type="match status" value="2"/>
</dbReference>